<dbReference type="Proteomes" id="UP000683360">
    <property type="component" value="Unassembled WGS sequence"/>
</dbReference>
<dbReference type="InterPro" id="IPR001807">
    <property type="entry name" value="ClC"/>
</dbReference>
<comment type="caution">
    <text evidence="8">The sequence shown here is derived from an EMBL/GenBank/DDBJ whole genome shotgun (WGS) entry which is preliminary data.</text>
</comment>
<dbReference type="EMBL" id="CAJPWZ010001682">
    <property type="protein sequence ID" value="CAG2221493.1"/>
    <property type="molecule type" value="Genomic_DNA"/>
</dbReference>
<dbReference type="AlphaFoldDB" id="A0A8S3SRU3"/>
<gene>
    <name evidence="8" type="ORF">MEDL_34924</name>
</gene>
<keyword evidence="9" id="KW-1185">Reference proteome</keyword>
<evidence type="ECO:0000313" key="8">
    <source>
        <dbReference type="EMBL" id="CAG2221493.1"/>
    </source>
</evidence>
<dbReference type="OrthoDB" id="428525at2759"/>
<evidence type="ECO:0000256" key="6">
    <source>
        <dbReference type="ARBA" id="ARBA00023136"/>
    </source>
</evidence>
<dbReference type="InterPro" id="IPR051280">
    <property type="entry name" value="Cl-channel/antiporter"/>
</dbReference>
<dbReference type="InterPro" id="IPR014743">
    <property type="entry name" value="Cl-channel_core"/>
</dbReference>
<reference evidence="8" key="1">
    <citation type="submission" date="2021-03" db="EMBL/GenBank/DDBJ databases">
        <authorList>
            <person name="Bekaert M."/>
        </authorList>
    </citation>
    <scope>NUCLEOTIDE SEQUENCE</scope>
</reference>
<evidence type="ECO:0000313" key="9">
    <source>
        <dbReference type="Proteomes" id="UP000683360"/>
    </source>
</evidence>
<evidence type="ECO:0000256" key="7">
    <source>
        <dbReference type="SAM" id="Phobius"/>
    </source>
</evidence>
<evidence type="ECO:0000256" key="1">
    <source>
        <dbReference type="ARBA" id="ARBA00004141"/>
    </source>
</evidence>
<dbReference type="GO" id="GO:0005765">
    <property type="term" value="C:lysosomal membrane"/>
    <property type="evidence" value="ECO:0007669"/>
    <property type="project" value="TreeGrafter"/>
</dbReference>
<dbReference type="PRINTS" id="PR00762">
    <property type="entry name" value="CLCHANNEL"/>
</dbReference>
<dbReference type="PANTHER" id="PTHR11689">
    <property type="entry name" value="CHLORIDE CHANNEL PROTEIN CLC FAMILY MEMBER"/>
    <property type="match status" value="1"/>
</dbReference>
<protein>
    <submittedName>
        <fullName evidence="8">CLCN6</fullName>
    </submittedName>
</protein>
<sequence>MDDGCLVVSFLWLLLFNVGFCIIASSLVIIEPIAAGSGIPEIKCYLNGVKIPNVGRLRTLVAKAIGVLFSVAGGLFVGKEGPMIHSGAIIGAGVPQFQSIAFKRVNINSYSYFRTDRDKRDFVSGGAAAGVAGKNNDHVCSNDTGIGCRLWNILDLAVFIVMGFIGGIMGALFNHLNKLITKYRMKHVQKKHKVVRVLEAVLISACTALFAFGGSMLLGECKAIPTVIINATNETTQDFVRTYFCEDGYYNDMATLLFNSQEEAIKQLFHQEGKFSIRSLALFVIFFFLLACWTYGSSVPSGLFVPCLLCGAAYGRLVATVLVDVLGYENHSIYSGTFALIGAASFLGGVVRMTISLTVILIESTNEISYGLPLMLVLMVAKWSGDLFNEGLYDIHIHLKGVPLLEWEAPEKTEKLVASDAMNKKVVIFYPATRVSSIVKILKTNAHNAFPVVTVRKQSQGSEEFGDELELYASLE</sequence>
<feature type="transmembrane region" description="Helical" evidence="7">
    <location>
        <begin position="338"/>
        <end position="362"/>
    </location>
</feature>
<dbReference type="PANTHER" id="PTHR11689:SF158">
    <property type="entry name" value="H(+)_CL(-) EXCHANGE TRANSPORTER 6"/>
    <property type="match status" value="1"/>
</dbReference>
<keyword evidence="6 7" id="KW-0472">Membrane</keyword>
<name>A0A8S3SRU3_MYTED</name>
<feature type="transmembrane region" description="Helical" evidence="7">
    <location>
        <begin position="156"/>
        <end position="176"/>
    </location>
</feature>
<keyword evidence="3" id="KW-0677">Repeat</keyword>
<feature type="transmembrane region" description="Helical" evidence="7">
    <location>
        <begin position="6"/>
        <end position="30"/>
    </location>
</feature>
<feature type="transmembrane region" description="Helical" evidence="7">
    <location>
        <begin position="275"/>
        <end position="296"/>
    </location>
</feature>
<feature type="transmembrane region" description="Helical" evidence="7">
    <location>
        <begin position="302"/>
        <end position="326"/>
    </location>
</feature>
<evidence type="ECO:0000256" key="3">
    <source>
        <dbReference type="ARBA" id="ARBA00022737"/>
    </source>
</evidence>
<keyword evidence="5" id="KW-0129">CBS domain</keyword>
<dbReference type="FunFam" id="1.10.3080.10:FF:000057">
    <property type="entry name" value="Chloride channel protein"/>
    <property type="match status" value="1"/>
</dbReference>
<evidence type="ECO:0000256" key="2">
    <source>
        <dbReference type="ARBA" id="ARBA00022692"/>
    </source>
</evidence>
<dbReference type="Gene3D" id="1.10.3080.10">
    <property type="entry name" value="Clc chloride channel"/>
    <property type="match status" value="2"/>
</dbReference>
<evidence type="ECO:0000256" key="4">
    <source>
        <dbReference type="ARBA" id="ARBA00022989"/>
    </source>
</evidence>
<evidence type="ECO:0000256" key="5">
    <source>
        <dbReference type="ARBA" id="ARBA00023122"/>
    </source>
</evidence>
<organism evidence="8 9">
    <name type="scientific">Mytilus edulis</name>
    <name type="common">Blue mussel</name>
    <dbReference type="NCBI Taxonomy" id="6550"/>
    <lineage>
        <taxon>Eukaryota</taxon>
        <taxon>Metazoa</taxon>
        <taxon>Spiralia</taxon>
        <taxon>Lophotrochozoa</taxon>
        <taxon>Mollusca</taxon>
        <taxon>Bivalvia</taxon>
        <taxon>Autobranchia</taxon>
        <taxon>Pteriomorphia</taxon>
        <taxon>Mytilida</taxon>
        <taxon>Mytiloidea</taxon>
        <taxon>Mytilidae</taxon>
        <taxon>Mytilinae</taxon>
        <taxon>Mytilus</taxon>
    </lineage>
</organism>
<dbReference type="Pfam" id="PF00654">
    <property type="entry name" value="Voltage_CLC"/>
    <property type="match status" value="2"/>
</dbReference>
<dbReference type="InterPro" id="IPR046342">
    <property type="entry name" value="CBS_dom_sf"/>
</dbReference>
<proteinExistence type="predicted"/>
<comment type="subcellular location">
    <subcellularLocation>
        <location evidence="1">Membrane</location>
        <topology evidence="1">Multi-pass membrane protein</topology>
    </subcellularLocation>
</comment>
<keyword evidence="4 7" id="KW-1133">Transmembrane helix</keyword>
<dbReference type="SUPFAM" id="SSF81340">
    <property type="entry name" value="Clc chloride channel"/>
    <property type="match status" value="1"/>
</dbReference>
<dbReference type="GO" id="GO:0015108">
    <property type="term" value="F:chloride transmembrane transporter activity"/>
    <property type="evidence" value="ECO:0007669"/>
    <property type="project" value="InterPro"/>
</dbReference>
<accession>A0A8S3SRU3</accession>
<keyword evidence="2 7" id="KW-0812">Transmembrane</keyword>
<dbReference type="SUPFAM" id="SSF54631">
    <property type="entry name" value="CBS-domain pair"/>
    <property type="match status" value="1"/>
</dbReference>